<protein>
    <recommendedName>
        <fullName evidence="4">Oxygen tolerance</fullName>
    </recommendedName>
</protein>
<proteinExistence type="predicted"/>
<reference evidence="2 3" key="1">
    <citation type="submission" date="2022-10" db="EMBL/GenBank/DDBJ databases">
        <title>Comparative genomics and taxonomic characterization of three novel marine species of genus Reichenbachiella exhibiting antioxidant and polysaccharide degradation activities.</title>
        <authorList>
            <person name="Muhammad N."/>
            <person name="Lee Y.-J."/>
            <person name="Ko J."/>
            <person name="Kim S.-G."/>
        </authorList>
    </citation>
    <scope>NUCLEOTIDE SEQUENCE [LARGE SCALE GENOMIC DNA]</scope>
    <source>
        <strain evidence="2 3">ABR2-5</strain>
    </source>
</reference>
<keyword evidence="1" id="KW-0732">Signal</keyword>
<evidence type="ECO:0000313" key="2">
    <source>
        <dbReference type="EMBL" id="MCV9389327.1"/>
    </source>
</evidence>
<sequence length="255" mass="28679">MAYAYQRRILMLFFGSLFFVLSEVQAQSIENVQVEVDGDNINVSFDLGYKSSIQEKYDIEIYSSRDNYSKPLTVKEGQLKDVPAINRRMVYVLDGMENFAEFKGEVDFQIVATMVYAPIVIDRPYQSEKYKRGSMVQVKWHGGIENETFNVDLYKDGVKMQTLDQNNEFGSYSWMMPKKQKKGNYKIAIQSEKNSLNRVLSPEFKVKARVPFIVKVLPVLAAGAAAYYVFGMQGGEPGGGGGGDVNSLPDPPALP</sequence>
<gene>
    <name evidence="2" type="ORF">N7U62_21860</name>
</gene>
<dbReference type="EMBL" id="JAOYOD010000001">
    <property type="protein sequence ID" value="MCV9389327.1"/>
    <property type="molecule type" value="Genomic_DNA"/>
</dbReference>
<evidence type="ECO:0000313" key="3">
    <source>
        <dbReference type="Proteomes" id="UP001300692"/>
    </source>
</evidence>
<comment type="caution">
    <text evidence="2">The sequence shown here is derived from an EMBL/GenBank/DDBJ whole genome shotgun (WGS) entry which is preliminary data.</text>
</comment>
<evidence type="ECO:0008006" key="4">
    <source>
        <dbReference type="Google" id="ProtNLM"/>
    </source>
</evidence>
<accession>A0ABT3D0B4</accession>
<dbReference type="Proteomes" id="UP001300692">
    <property type="component" value="Unassembled WGS sequence"/>
</dbReference>
<feature type="signal peptide" evidence="1">
    <location>
        <begin position="1"/>
        <end position="26"/>
    </location>
</feature>
<name>A0ABT3D0B4_9BACT</name>
<keyword evidence="3" id="KW-1185">Reference proteome</keyword>
<evidence type="ECO:0000256" key="1">
    <source>
        <dbReference type="SAM" id="SignalP"/>
    </source>
</evidence>
<feature type="chain" id="PRO_5047490648" description="Oxygen tolerance" evidence="1">
    <location>
        <begin position="27"/>
        <end position="255"/>
    </location>
</feature>
<dbReference type="RefSeq" id="WP_264140248.1">
    <property type="nucleotide sequence ID" value="NZ_JAOYOD010000001.1"/>
</dbReference>
<organism evidence="2 3">
    <name type="scientific">Reichenbachiella ulvae</name>
    <dbReference type="NCBI Taxonomy" id="2980104"/>
    <lineage>
        <taxon>Bacteria</taxon>
        <taxon>Pseudomonadati</taxon>
        <taxon>Bacteroidota</taxon>
        <taxon>Cytophagia</taxon>
        <taxon>Cytophagales</taxon>
        <taxon>Reichenbachiellaceae</taxon>
        <taxon>Reichenbachiella</taxon>
    </lineage>
</organism>